<proteinExistence type="predicted"/>
<protein>
    <submittedName>
        <fullName evidence="1">Uncharacterized protein</fullName>
    </submittedName>
</protein>
<reference evidence="1" key="1">
    <citation type="submission" date="2014-12" db="EMBL/GenBank/DDBJ databases">
        <title>Insight into the proteome of Arion vulgaris.</title>
        <authorList>
            <person name="Aradska J."/>
            <person name="Bulat T."/>
            <person name="Smidak R."/>
            <person name="Sarate P."/>
            <person name="Gangsoo J."/>
            <person name="Sialana F."/>
            <person name="Bilban M."/>
            <person name="Lubec G."/>
        </authorList>
    </citation>
    <scope>NUCLEOTIDE SEQUENCE</scope>
    <source>
        <tissue evidence="1">Skin</tissue>
    </source>
</reference>
<name>A0A0B7A2Y2_9EUPU</name>
<organism evidence="1">
    <name type="scientific">Arion vulgaris</name>
    <dbReference type="NCBI Taxonomy" id="1028688"/>
    <lineage>
        <taxon>Eukaryota</taxon>
        <taxon>Metazoa</taxon>
        <taxon>Spiralia</taxon>
        <taxon>Lophotrochozoa</taxon>
        <taxon>Mollusca</taxon>
        <taxon>Gastropoda</taxon>
        <taxon>Heterobranchia</taxon>
        <taxon>Euthyneura</taxon>
        <taxon>Panpulmonata</taxon>
        <taxon>Eupulmonata</taxon>
        <taxon>Stylommatophora</taxon>
        <taxon>Helicina</taxon>
        <taxon>Arionoidea</taxon>
        <taxon>Arionidae</taxon>
        <taxon>Arion</taxon>
    </lineage>
</organism>
<sequence length="55" mass="6356">QVVDMERTKKNLSKKLTESKYCRTHPSCMMTQQRREGENIWLNRGGATSTALRSV</sequence>
<dbReference type="AlphaFoldDB" id="A0A0B7A2Y2"/>
<dbReference type="EMBL" id="HACG01028439">
    <property type="protein sequence ID" value="CEK75304.1"/>
    <property type="molecule type" value="Transcribed_RNA"/>
</dbReference>
<gene>
    <name evidence="1" type="primary">ORF94889</name>
</gene>
<feature type="non-terminal residue" evidence="1">
    <location>
        <position position="1"/>
    </location>
</feature>
<evidence type="ECO:0000313" key="1">
    <source>
        <dbReference type="EMBL" id="CEK75304.1"/>
    </source>
</evidence>
<accession>A0A0B7A2Y2</accession>